<dbReference type="PRINTS" id="PR00080">
    <property type="entry name" value="SDRFAMILY"/>
</dbReference>
<organism evidence="4 5">
    <name type="scientific">Pseudonocardia alaniniphila</name>
    <dbReference type="NCBI Taxonomy" id="75291"/>
    <lineage>
        <taxon>Bacteria</taxon>
        <taxon>Bacillati</taxon>
        <taxon>Actinomycetota</taxon>
        <taxon>Actinomycetes</taxon>
        <taxon>Pseudonocardiales</taxon>
        <taxon>Pseudonocardiaceae</taxon>
        <taxon>Pseudonocardia</taxon>
    </lineage>
</organism>
<comment type="similarity">
    <text evidence="1">Belongs to the short-chain dehydrogenases/reductases (SDR) family.</text>
</comment>
<dbReference type="RefSeq" id="WP_241034761.1">
    <property type="nucleotide sequence ID" value="NZ_BAAAJF010000009.1"/>
</dbReference>
<accession>A0ABS9T859</accession>
<dbReference type="SUPFAM" id="SSF51735">
    <property type="entry name" value="NAD(P)-binding Rossmann-fold domains"/>
    <property type="match status" value="1"/>
</dbReference>
<dbReference type="CDD" id="cd05233">
    <property type="entry name" value="SDR_c"/>
    <property type="match status" value="1"/>
</dbReference>
<reference evidence="4 5" key="1">
    <citation type="submission" date="2022-03" db="EMBL/GenBank/DDBJ databases">
        <title>Pseudonocardia alaer sp. nov., a novel actinomycete isolated from reed forest soil.</title>
        <authorList>
            <person name="Wang L."/>
        </authorList>
    </citation>
    <scope>NUCLEOTIDE SEQUENCE [LARGE SCALE GENOMIC DNA]</scope>
    <source>
        <strain evidence="4 5">Y-16303</strain>
    </source>
</reference>
<dbReference type="PANTHER" id="PTHR43639:SF1">
    <property type="entry name" value="SHORT-CHAIN DEHYDROGENASE_REDUCTASE FAMILY PROTEIN"/>
    <property type="match status" value="1"/>
</dbReference>
<dbReference type="Gene3D" id="3.40.50.720">
    <property type="entry name" value="NAD(P)-binding Rossmann-like Domain"/>
    <property type="match status" value="1"/>
</dbReference>
<dbReference type="PANTHER" id="PTHR43639">
    <property type="entry name" value="OXIDOREDUCTASE, SHORT-CHAIN DEHYDROGENASE/REDUCTASE FAMILY (AFU_ORTHOLOGUE AFUA_5G02870)"/>
    <property type="match status" value="1"/>
</dbReference>
<dbReference type="InterPro" id="IPR002347">
    <property type="entry name" value="SDR_fam"/>
</dbReference>
<dbReference type="EMBL" id="JAKXMK010000003">
    <property type="protein sequence ID" value="MCH6164733.1"/>
    <property type="molecule type" value="Genomic_DNA"/>
</dbReference>
<keyword evidence="2 4" id="KW-0560">Oxidoreductase</keyword>
<keyword evidence="5" id="KW-1185">Reference proteome</keyword>
<dbReference type="PRINTS" id="PR00081">
    <property type="entry name" value="GDHRDH"/>
</dbReference>
<proteinExistence type="inferred from homology"/>
<dbReference type="Proteomes" id="UP001299970">
    <property type="component" value="Unassembled WGS sequence"/>
</dbReference>
<comment type="caution">
    <text evidence="4">The sequence shown here is derived from an EMBL/GenBank/DDBJ whole genome shotgun (WGS) entry which is preliminary data.</text>
</comment>
<dbReference type="NCBIfam" id="NF009466">
    <property type="entry name" value="PRK12826.1-2"/>
    <property type="match status" value="1"/>
</dbReference>
<sequence length="253" mass="25744">MLDFSDQVVLVTGASSGIGAAVAEGFARHGARVAVHYHRNREGAEKVVAAIQAAGGTAVEVSGDLAPPDGAAAVVDDVVARLGRLDVLVNNAGDLLRRGPVAETSDVDYARVMDVNMTSVFAASRQAVPVMRRQGSGSIVNVTSVAARTGGAGGSVVYATAKAAVSTFTRGLAKELAPEGIRVNAIAPGVITTPFHERHTADAQMKTMLGGIPMGRAGRPDECAGAVLFLASPAMSGYITGQVIEINGGQLTP</sequence>
<dbReference type="InterPro" id="IPR057326">
    <property type="entry name" value="KR_dom"/>
</dbReference>
<dbReference type="SMART" id="SM00822">
    <property type="entry name" value="PKS_KR"/>
    <property type="match status" value="1"/>
</dbReference>
<dbReference type="NCBIfam" id="NF005559">
    <property type="entry name" value="PRK07231.1"/>
    <property type="match status" value="1"/>
</dbReference>
<dbReference type="Pfam" id="PF13561">
    <property type="entry name" value="adh_short_C2"/>
    <property type="match status" value="1"/>
</dbReference>
<dbReference type="GO" id="GO:0047936">
    <property type="term" value="F:glucose 1-dehydrogenase [NAD(P)+] activity"/>
    <property type="evidence" value="ECO:0007669"/>
    <property type="project" value="UniProtKB-EC"/>
</dbReference>
<evidence type="ECO:0000259" key="3">
    <source>
        <dbReference type="SMART" id="SM00822"/>
    </source>
</evidence>
<dbReference type="InterPro" id="IPR036291">
    <property type="entry name" value="NAD(P)-bd_dom_sf"/>
</dbReference>
<gene>
    <name evidence="4" type="ORF">MMF94_03465</name>
</gene>
<evidence type="ECO:0000313" key="5">
    <source>
        <dbReference type="Proteomes" id="UP001299970"/>
    </source>
</evidence>
<feature type="domain" description="Ketoreductase" evidence="3">
    <location>
        <begin position="7"/>
        <end position="189"/>
    </location>
</feature>
<name>A0ABS9T859_9PSEU</name>
<dbReference type="EC" id="1.1.1.47" evidence="4"/>
<evidence type="ECO:0000256" key="2">
    <source>
        <dbReference type="ARBA" id="ARBA00023002"/>
    </source>
</evidence>
<evidence type="ECO:0000256" key="1">
    <source>
        <dbReference type="ARBA" id="ARBA00006484"/>
    </source>
</evidence>
<protein>
    <submittedName>
        <fullName evidence="4">Glucose 1-dehydrogenase</fullName>
        <ecNumber evidence="4">1.1.1.47</ecNumber>
    </submittedName>
</protein>
<evidence type="ECO:0000313" key="4">
    <source>
        <dbReference type="EMBL" id="MCH6164733.1"/>
    </source>
</evidence>
<dbReference type="InterPro" id="IPR020904">
    <property type="entry name" value="Sc_DH/Rdtase_CS"/>
</dbReference>
<dbReference type="PROSITE" id="PS00061">
    <property type="entry name" value="ADH_SHORT"/>
    <property type="match status" value="1"/>
</dbReference>